<dbReference type="EMBL" id="CP007453">
    <property type="protein sequence ID" value="AHM58248.1"/>
    <property type="molecule type" value="Genomic_DNA"/>
</dbReference>
<proteinExistence type="predicted"/>
<gene>
    <name evidence="1" type="ORF">EAL2_808p07450</name>
</gene>
<dbReference type="PATRIC" id="fig|1286171.3.peg.2933"/>
<keyword evidence="2" id="KW-1185">Reference proteome</keyword>
<evidence type="ECO:0000313" key="1">
    <source>
        <dbReference type="EMBL" id="AHM58248.1"/>
    </source>
</evidence>
<dbReference type="AlphaFoldDB" id="W8TKJ1"/>
<evidence type="ECO:0008006" key="3">
    <source>
        <dbReference type="Google" id="ProtNLM"/>
    </source>
</evidence>
<accession>W8TKJ1</accession>
<organism evidence="1 2">
    <name type="scientific">Peptoclostridium acidaminophilum DSM 3953</name>
    <dbReference type="NCBI Taxonomy" id="1286171"/>
    <lineage>
        <taxon>Bacteria</taxon>
        <taxon>Bacillati</taxon>
        <taxon>Bacillota</taxon>
        <taxon>Clostridia</taxon>
        <taxon>Peptostreptococcales</taxon>
        <taxon>Peptoclostridiaceae</taxon>
        <taxon>Peptoclostridium</taxon>
    </lineage>
</organism>
<reference evidence="1 2" key="1">
    <citation type="journal article" date="2014" name="Genome Announc.">
        <title>Complete Genome Sequence of Amino Acid-Utilizing Eubacterium acidaminophilum al-2 (DSM 3953).</title>
        <authorList>
            <person name="Poehlein A."/>
            <person name="Andreesen J.R."/>
            <person name="Daniel R."/>
        </authorList>
    </citation>
    <scope>NUCLEOTIDE SEQUENCE [LARGE SCALE GENOMIC DNA]</scope>
    <source>
        <strain evidence="1 2">DSM 3953</strain>
        <plasmid evidence="2">Plasmid EAL2_808p</plasmid>
    </source>
</reference>
<dbReference type="OrthoDB" id="1953161at2"/>
<dbReference type="Proteomes" id="UP000019591">
    <property type="component" value="Plasmid EAL2_808p"/>
</dbReference>
<geneLocation type="plasmid" evidence="1 2">
    <name>EAL2_808p</name>
</geneLocation>
<protein>
    <recommendedName>
        <fullName evidence="3">Polymer-forming cytoskeletal protein</fullName>
    </recommendedName>
</protein>
<dbReference type="KEGG" id="eac:EAL2_808p07450"/>
<sequence>MRRKKWGRYAFVAALIMCLIPVWIVSALEIRNGDSVYVPAGEIKGPLFVTGNNITVDANVNGDVFAAGQSVVINGSVTGDVIAAVNTASINGSIKGDVRVACNTLNLYGPVEGSVTGAGNTMYLKEKAEIGRDVVIFGNTVEILGPVAGEAMGAANQMYLNAPIEGDVTIWDVQNLVVGPSGTIGGKVTYTSKNKAQISPDAKTGEVRQLTPKPSPVPEMKTKYFSWFGAAGQFFGRIGALGGCVFAIP</sequence>
<dbReference type="RefSeq" id="WP_025437083.1">
    <property type="nucleotide sequence ID" value="NZ_CP007453.1"/>
</dbReference>
<name>W8TKJ1_PEPAC</name>
<keyword evidence="1" id="KW-0614">Plasmid</keyword>
<dbReference type="eggNOG" id="COG1664">
    <property type="taxonomic scope" value="Bacteria"/>
</dbReference>
<evidence type="ECO:0000313" key="2">
    <source>
        <dbReference type="Proteomes" id="UP000019591"/>
    </source>
</evidence>
<dbReference type="HOGENOM" id="CLU_1114477_0_0_9"/>